<keyword evidence="2" id="KW-1185">Reference proteome</keyword>
<dbReference type="Proteomes" id="UP000499080">
    <property type="component" value="Unassembled WGS sequence"/>
</dbReference>
<protein>
    <submittedName>
        <fullName evidence="1">Uncharacterized protein</fullName>
    </submittedName>
</protein>
<organism evidence="1 2">
    <name type="scientific">Araneus ventricosus</name>
    <name type="common">Orbweaver spider</name>
    <name type="synonym">Epeira ventricosa</name>
    <dbReference type="NCBI Taxonomy" id="182803"/>
    <lineage>
        <taxon>Eukaryota</taxon>
        <taxon>Metazoa</taxon>
        <taxon>Ecdysozoa</taxon>
        <taxon>Arthropoda</taxon>
        <taxon>Chelicerata</taxon>
        <taxon>Arachnida</taxon>
        <taxon>Araneae</taxon>
        <taxon>Araneomorphae</taxon>
        <taxon>Entelegynae</taxon>
        <taxon>Araneoidea</taxon>
        <taxon>Araneidae</taxon>
        <taxon>Araneus</taxon>
    </lineage>
</organism>
<accession>A0A4Y2V9P0</accession>
<evidence type="ECO:0000313" key="1">
    <source>
        <dbReference type="EMBL" id="GBO21999.1"/>
    </source>
</evidence>
<proteinExistence type="predicted"/>
<feature type="non-terminal residue" evidence="1">
    <location>
        <position position="1"/>
    </location>
</feature>
<comment type="caution">
    <text evidence="1">The sequence shown here is derived from an EMBL/GenBank/DDBJ whole genome shotgun (WGS) entry which is preliminary data.</text>
</comment>
<name>A0A4Y2V9P0_ARAVE</name>
<dbReference type="AlphaFoldDB" id="A0A4Y2V9P0"/>
<reference evidence="1 2" key="1">
    <citation type="journal article" date="2019" name="Sci. Rep.">
        <title>Orb-weaving spider Araneus ventricosus genome elucidates the spidroin gene catalogue.</title>
        <authorList>
            <person name="Kono N."/>
            <person name="Nakamura H."/>
            <person name="Ohtoshi R."/>
            <person name="Moran D.A.P."/>
            <person name="Shinohara A."/>
            <person name="Yoshida Y."/>
            <person name="Fujiwara M."/>
            <person name="Mori M."/>
            <person name="Tomita M."/>
            <person name="Arakawa K."/>
        </authorList>
    </citation>
    <scope>NUCLEOTIDE SEQUENCE [LARGE SCALE GENOMIC DNA]</scope>
</reference>
<evidence type="ECO:0000313" key="2">
    <source>
        <dbReference type="Proteomes" id="UP000499080"/>
    </source>
</evidence>
<dbReference type="EMBL" id="BGPR01045137">
    <property type="protein sequence ID" value="GBO21999.1"/>
    <property type="molecule type" value="Genomic_DNA"/>
</dbReference>
<gene>
    <name evidence="1" type="ORF">AVEN_183401_1</name>
</gene>
<sequence length="115" mass="13316">TDNVEFSNSDRVHSSKGLTHMIMQCSENVELPCSVLELQWCLSGKEVLERLYDQRLYRSSTAITETHYRPTIDFKITEKKPNSITVLLSNRSKPVSPVELDFDMERNKQKRNIVA</sequence>